<accession>A0A9J6QYW8</accession>
<comment type="caution">
    <text evidence="1">The sequence shown here is derived from an EMBL/GenBank/DDBJ whole genome shotgun (WGS) entry which is preliminary data.</text>
</comment>
<evidence type="ECO:0000313" key="2">
    <source>
        <dbReference type="Proteomes" id="UP001065549"/>
    </source>
</evidence>
<name>A0A9J6QYW8_9FIRM</name>
<dbReference type="PANTHER" id="PTHR43808:SF27">
    <property type="entry name" value="PROTEIN ROCB"/>
    <property type="match status" value="1"/>
</dbReference>
<dbReference type="Proteomes" id="UP001065549">
    <property type="component" value="Unassembled WGS sequence"/>
</dbReference>
<dbReference type="InterPro" id="IPR050072">
    <property type="entry name" value="Peptidase_M20A"/>
</dbReference>
<organism evidence="1 2">
    <name type="scientific">Hominibacterium faecale</name>
    <dbReference type="NCBI Taxonomy" id="2839743"/>
    <lineage>
        <taxon>Bacteria</taxon>
        <taxon>Bacillati</taxon>
        <taxon>Bacillota</taxon>
        <taxon>Clostridia</taxon>
        <taxon>Peptostreptococcales</taxon>
        <taxon>Anaerovoracaceae</taxon>
        <taxon>Hominibacterium</taxon>
    </lineage>
</organism>
<dbReference type="Gene3D" id="3.40.630.10">
    <property type="entry name" value="Zn peptidases"/>
    <property type="match status" value="1"/>
</dbReference>
<dbReference type="Pfam" id="PF01546">
    <property type="entry name" value="Peptidase_M20"/>
    <property type="match status" value="1"/>
</dbReference>
<dbReference type="InterPro" id="IPR012166">
    <property type="entry name" value="Uncharacterised_RocB"/>
</dbReference>
<protein>
    <submittedName>
        <fullName evidence="1">M20/M25/M40 family metallo-hydrolase</fullName>
    </submittedName>
</protein>
<dbReference type="PANTHER" id="PTHR43808">
    <property type="entry name" value="ACETYLORNITHINE DEACETYLASE"/>
    <property type="match status" value="1"/>
</dbReference>
<dbReference type="GO" id="GO:0016787">
    <property type="term" value="F:hydrolase activity"/>
    <property type="evidence" value="ECO:0007669"/>
    <property type="project" value="InterPro"/>
</dbReference>
<dbReference type="AlphaFoldDB" id="A0A9J6QYW8"/>
<dbReference type="EMBL" id="JAOSHN010000013">
    <property type="protein sequence ID" value="MCU7380710.1"/>
    <property type="molecule type" value="Genomic_DNA"/>
</dbReference>
<keyword evidence="2" id="KW-1185">Reference proteome</keyword>
<evidence type="ECO:0000313" key="1">
    <source>
        <dbReference type="EMBL" id="MCU7380710.1"/>
    </source>
</evidence>
<dbReference type="InterPro" id="IPR002933">
    <property type="entry name" value="Peptidase_M20"/>
</dbReference>
<gene>
    <name evidence="1" type="ORF">OBO34_20565</name>
</gene>
<dbReference type="PIRSF" id="PIRSF010386">
    <property type="entry name" value="RocB"/>
    <property type="match status" value="1"/>
</dbReference>
<proteinExistence type="predicted"/>
<sequence>MGDKKDILQEIDQDIRDLLYRYIKTQSFTCTEREKEAEQFLMDHLSEIPYFKTHPKYFGTWPIPGDSFDRAVCYGMVKGTGDDTVVFVHHNDVVEVEDFKLLKSYAFSPDELEQELYKIKDSLPKDAKKDLEEGTFLFGRGTADMKGGGSIQLALLQRYSEIKDFKGNVIVIAVPDEENLSAGMRAAVKLLAELKETYHLNYKIMINSEPHQRKDFTKGIFSEGSVGKVMPFVYVRGYLSHIGKVFEGFNPLNLMSEIVRNTELNMDFSDVVGKESAPPPTWLYLKDSKKQYDVSMPLSASGCFSILTLNQTPAEVMEKVEHVCTQAFCKVLDEMNESYARFCQVAEPVAKELPWNVRVMDFHSLCEEAAAAYGDTFRGHYQKKVAHLSQSMREGTINLIESNFALVEFVFDYIEDLSPRVVYGLIPPYYPNVSNLYFDRLDESVKNLADDLDDYTWKNYGQHYTKEYFYTGISDLSYTSIREGSKTLEALENSMPLLGEFYSIPVAEIEQISMPCMNIGPWGKDFHKLTERVCKEDLFQRTPRILNKAVSLILDDPSLVQDDGLSQKGELI</sequence>
<dbReference type="RefSeq" id="WP_148396645.1">
    <property type="nucleotide sequence ID" value="NZ_JAOSHN010000013.1"/>
</dbReference>
<reference evidence="1" key="1">
    <citation type="submission" date="2022-09" db="EMBL/GenBank/DDBJ databases">
        <title>Culturomic study of gut microbiota in children with autism spectrum disorder.</title>
        <authorList>
            <person name="Efimov B.A."/>
            <person name="Chaplin A.V."/>
            <person name="Sokolova S.R."/>
            <person name="Pikina A.P."/>
            <person name="Korzhanova M."/>
            <person name="Belova V."/>
            <person name="Korostin D."/>
        </authorList>
    </citation>
    <scope>NUCLEOTIDE SEQUENCE</scope>
    <source>
        <strain evidence="1">ASD5510</strain>
    </source>
</reference>
<dbReference type="SUPFAM" id="SSF53187">
    <property type="entry name" value="Zn-dependent exopeptidases"/>
    <property type="match status" value="1"/>
</dbReference>